<evidence type="ECO:0000256" key="4">
    <source>
        <dbReference type="ARBA" id="ARBA00022692"/>
    </source>
</evidence>
<evidence type="ECO:0000256" key="11">
    <source>
        <dbReference type="ARBA" id="ARBA00030083"/>
    </source>
</evidence>
<evidence type="ECO:0000256" key="8">
    <source>
        <dbReference type="ARBA" id="ARBA00023136"/>
    </source>
</evidence>
<evidence type="ECO:0000256" key="1">
    <source>
        <dbReference type="ARBA" id="ARBA00004477"/>
    </source>
</evidence>
<gene>
    <name evidence="17" type="ORF">CHILSU_LOCUS11332</name>
</gene>
<dbReference type="EC" id="4.1.1.90" evidence="2"/>
<feature type="transmembrane region" description="Helical" evidence="15">
    <location>
        <begin position="321"/>
        <end position="339"/>
    </location>
</feature>
<keyword evidence="6 15" id="KW-1133">Transmembrane helix</keyword>
<keyword evidence="5" id="KW-0256">Endoplasmic reticulum</keyword>
<dbReference type="InterPro" id="IPR011051">
    <property type="entry name" value="RmlC_Cupin_sf"/>
</dbReference>
<dbReference type="EMBL" id="OU963902">
    <property type="protein sequence ID" value="CAH0407929.1"/>
    <property type="molecule type" value="Genomic_DNA"/>
</dbReference>
<keyword evidence="8 15" id="KW-0472">Membrane</keyword>
<evidence type="ECO:0000313" key="17">
    <source>
        <dbReference type="EMBL" id="CAH0407929.1"/>
    </source>
</evidence>
<dbReference type="Proteomes" id="UP001153292">
    <property type="component" value="Chromosome 9"/>
</dbReference>
<reference evidence="17" key="1">
    <citation type="submission" date="2021-12" db="EMBL/GenBank/DDBJ databases">
        <authorList>
            <person name="King R."/>
        </authorList>
    </citation>
    <scope>NUCLEOTIDE SEQUENCE</scope>
</reference>
<evidence type="ECO:0000313" key="18">
    <source>
        <dbReference type="Proteomes" id="UP001153292"/>
    </source>
</evidence>
<sequence>MNKCPPPYCKTDHNVSQAIQHSAVRWGLLAHTGAPIREKNPLCSLLNKVHGFGTHLQKKVSTGKESGSADHRLAVVERYMFLPHELRNWIPLGISSVEYQTQLKTLVTMKVMQKLQTLRKEIEVKFQEQFGFKLQDATFTKIVAYLHEPKDASSLAVTRILFGLAMLFDIPDERGGAAMERRWGDPTTCHFPLLPLLQPVPMPYMALVYAAMWIGAAGIMLGYKYGISSTMFTLCYWYLLLIEKSFWNNHSYLFGLVALLLTFTDAACYWLFLTVPQIDYLVVHWFIFAFDLTVALWMMWGRTRHVSMLFCALFHLMNSRLFRIGMFPWVCLATMPLFYPFDWPKLIGKFVSKHSNSLRNKICSNIPQCAKEFQCETDHSRMDVYDECSCFDEIPEDQNIINDESLEQTDNETQEDGGHENEGNNKDLVQAFLGGNDKKCIFREKKEKSTLELEHSNESDTAKNFTVYMIIFHIVTQLFLPFSHFITKGYNNWTDGLYGYSWDMMVHTWESHSTIIKVVDNERHHEFYVDPSLFTPNDRWTRHGDMVNQYAHCLKNNILDTNKKSNNRKISENISIYVDVWSSMNGRFAQRMFDPKVDMLKAKWAPFEAVSYLMPVLDEALSWRTILDEIREEVHTWNNYSDVSFFADFPEYAQEKFIPEELQNVTLIVLQGIIAYEPELSALFNGQTTKLETGDSIHIEPGTFHKVLNIGESYAYYMYTFINSTEMAVGNKNNVLKPKLPIGSELARRFSNMIKFGSLIIKSILQLFLRMSTCQQ</sequence>
<keyword evidence="9" id="KW-1015">Disulfide bond</keyword>
<evidence type="ECO:0000256" key="12">
    <source>
        <dbReference type="ARBA" id="ARBA00030249"/>
    </source>
</evidence>
<evidence type="ECO:0000256" key="9">
    <source>
        <dbReference type="ARBA" id="ARBA00023157"/>
    </source>
</evidence>
<feature type="transmembrane region" description="Helical" evidence="15">
    <location>
        <begin position="202"/>
        <end position="219"/>
    </location>
</feature>
<evidence type="ECO:0000256" key="7">
    <source>
        <dbReference type="ARBA" id="ARBA00022990"/>
    </source>
</evidence>
<evidence type="ECO:0000256" key="13">
    <source>
        <dbReference type="ARBA" id="ARBA00032107"/>
    </source>
</evidence>
<keyword evidence="4 15" id="KW-0812">Transmembrane</keyword>
<comment type="catalytic activity">
    <reaction evidence="14">
        <text>4-carboxy-L-glutamyl-[protein] + 2,3-epoxyphylloquinone + H2O + H(+) = phylloquinol + L-glutamyl-[protein] + CO2 + O2</text>
        <dbReference type="Rhea" id="RHEA:45140"/>
        <dbReference type="Rhea" id="RHEA-COMP:10208"/>
        <dbReference type="Rhea" id="RHEA-COMP:11094"/>
        <dbReference type="ChEBI" id="CHEBI:15377"/>
        <dbReference type="ChEBI" id="CHEBI:15378"/>
        <dbReference type="ChEBI" id="CHEBI:15379"/>
        <dbReference type="ChEBI" id="CHEBI:15759"/>
        <dbReference type="ChEBI" id="CHEBI:16526"/>
        <dbReference type="ChEBI" id="CHEBI:28433"/>
        <dbReference type="ChEBI" id="CHEBI:29973"/>
        <dbReference type="ChEBI" id="CHEBI:84990"/>
        <dbReference type="EC" id="4.1.1.90"/>
    </reaction>
    <physiologicalReaction direction="right-to-left" evidence="14">
        <dbReference type="Rhea" id="RHEA:45142"/>
    </physiologicalReaction>
</comment>
<feature type="transmembrane region" description="Helical" evidence="15">
    <location>
        <begin position="253"/>
        <end position="272"/>
    </location>
</feature>
<proteinExistence type="predicted"/>
<keyword evidence="18" id="KW-1185">Reference proteome</keyword>
<keyword evidence="7" id="KW-0007">Acetylation</keyword>
<dbReference type="InterPro" id="IPR053935">
    <property type="entry name" value="VKGC_lumenal_dom"/>
</dbReference>
<keyword evidence="10" id="KW-0456">Lyase</keyword>
<evidence type="ECO:0000256" key="2">
    <source>
        <dbReference type="ARBA" id="ARBA00012248"/>
    </source>
</evidence>
<evidence type="ECO:0000256" key="15">
    <source>
        <dbReference type="SAM" id="Phobius"/>
    </source>
</evidence>
<dbReference type="InterPro" id="IPR011020">
    <property type="entry name" value="HTTM-like"/>
</dbReference>
<comment type="subcellular location">
    <subcellularLocation>
        <location evidence="1">Endoplasmic reticulum membrane</location>
        <topology evidence="1">Multi-pass membrane protein</topology>
    </subcellularLocation>
</comment>
<name>A0ABN8BJC9_CHISP</name>
<organism evidence="17 18">
    <name type="scientific">Chilo suppressalis</name>
    <name type="common">Asiatic rice borer moth</name>
    <dbReference type="NCBI Taxonomy" id="168631"/>
    <lineage>
        <taxon>Eukaryota</taxon>
        <taxon>Metazoa</taxon>
        <taxon>Ecdysozoa</taxon>
        <taxon>Arthropoda</taxon>
        <taxon>Hexapoda</taxon>
        <taxon>Insecta</taxon>
        <taxon>Pterygota</taxon>
        <taxon>Neoptera</taxon>
        <taxon>Endopterygota</taxon>
        <taxon>Lepidoptera</taxon>
        <taxon>Glossata</taxon>
        <taxon>Ditrysia</taxon>
        <taxon>Pyraloidea</taxon>
        <taxon>Crambidae</taxon>
        <taxon>Crambinae</taxon>
        <taxon>Chilo</taxon>
    </lineage>
</organism>
<dbReference type="SMART" id="SM00752">
    <property type="entry name" value="HTTM"/>
    <property type="match status" value="1"/>
</dbReference>
<evidence type="ECO:0000256" key="6">
    <source>
        <dbReference type="ARBA" id="ARBA00022989"/>
    </source>
</evidence>
<evidence type="ECO:0000256" key="3">
    <source>
        <dbReference type="ARBA" id="ARBA00017054"/>
    </source>
</evidence>
<dbReference type="PANTHER" id="PTHR12639">
    <property type="entry name" value="VITAMIN K-DEPENDENT GAMMA-CARBOXYLASE"/>
    <property type="match status" value="1"/>
</dbReference>
<dbReference type="InterPro" id="IPR007782">
    <property type="entry name" value="VKG_COase"/>
</dbReference>
<evidence type="ECO:0000256" key="5">
    <source>
        <dbReference type="ARBA" id="ARBA00022824"/>
    </source>
</evidence>
<protein>
    <recommendedName>
        <fullName evidence="3">Vitamin K-dependent gamma-carboxylase</fullName>
        <ecNumber evidence="2">4.1.1.90</ecNumber>
    </recommendedName>
    <alternativeName>
        <fullName evidence="11">Gamma-glutamyl carboxylase</fullName>
    </alternativeName>
    <alternativeName>
        <fullName evidence="12">Peptidyl-glutamate 4-carboxylase</fullName>
    </alternativeName>
    <alternativeName>
        <fullName evidence="13">Vitamin K gamma glutamyl carboxylase</fullName>
    </alternativeName>
</protein>
<accession>A0ABN8BJC9</accession>
<feature type="domain" description="HTTM-like" evidence="16">
    <location>
        <begin position="147"/>
        <end position="343"/>
    </location>
</feature>
<evidence type="ECO:0000259" key="16">
    <source>
        <dbReference type="SMART" id="SM00752"/>
    </source>
</evidence>
<evidence type="ECO:0000256" key="10">
    <source>
        <dbReference type="ARBA" id="ARBA00023239"/>
    </source>
</evidence>
<dbReference type="SUPFAM" id="SSF51182">
    <property type="entry name" value="RmlC-like cupins"/>
    <property type="match status" value="1"/>
</dbReference>
<dbReference type="InterPro" id="IPR053934">
    <property type="entry name" value="HTTM_dom"/>
</dbReference>
<dbReference type="PANTHER" id="PTHR12639:SF6">
    <property type="entry name" value="VITAMIN K-DEPENDENT GAMMA-CARBOXYLASE"/>
    <property type="match status" value="1"/>
</dbReference>
<feature type="transmembrane region" description="Helical" evidence="15">
    <location>
        <begin position="278"/>
        <end position="300"/>
    </location>
</feature>
<dbReference type="Pfam" id="PF22777">
    <property type="entry name" value="VKGC_lumenal_dom"/>
    <property type="match status" value="1"/>
</dbReference>
<evidence type="ECO:0000256" key="14">
    <source>
        <dbReference type="ARBA" id="ARBA00048415"/>
    </source>
</evidence>
<dbReference type="Pfam" id="PF05090">
    <property type="entry name" value="HTTM"/>
    <property type="match status" value="2"/>
</dbReference>